<proteinExistence type="predicted"/>
<feature type="transmembrane region" description="Helical" evidence="1">
    <location>
        <begin position="67"/>
        <end position="88"/>
    </location>
</feature>
<keyword evidence="1" id="KW-1133">Transmembrane helix</keyword>
<keyword evidence="1" id="KW-0472">Membrane</keyword>
<evidence type="ECO:0000256" key="1">
    <source>
        <dbReference type="SAM" id="Phobius"/>
    </source>
</evidence>
<organism evidence="2">
    <name type="scientific">hydrothermal vent metagenome</name>
    <dbReference type="NCBI Taxonomy" id="652676"/>
    <lineage>
        <taxon>unclassified sequences</taxon>
        <taxon>metagenomes</taxon>
        <taxon>ecological metagenomes</taxon>
    </lineage>
</organism>
<feature type="transmembrane region" description="Helical" evidence="1">
    <location>
        <begin position="100"/>
        <end position="119"/>
    </location>
</feature>
<evidence type="ECO:0000313" key="2">
    <source>
        <dbReference type="EMBL" id="VAX28095.1"/>
    </source>
</evidence>
<dbReference type="EMBL" id="UOGD01000404">
    <property type="protein sequence ID" value="VAX28095.1"/>
    <property type="molecule type" value="Genomic_DNA"/>
</dbReference>
<gene>
    <name evidence="2" type="ORF">MNBD_IGNAVI01-2953</name>
</gene>
<dbReference type="AlphaFoldDB" id="A0A3B1D8M2"/>
<accession>A0A3B1D8M2</accession>
<sequence length="222" mass="25350">MLKNLKARLIRLSREHVPFDPSQLNDPVAAKTKWTPAKGGGANFKTHNLVQVNMNRMKFSSSLGAKIFYSLFLLMGLGLAVVFLYQQLAKNNSGFTFDLLFPSLFGLFFAVVGGLLLYFGTKPIVFEKSSGYFWKGRKNPETVYNMSEVKDYVKLKDIYALQIISEYIKSSKSSYYSYELNLVLNDASRINVIDHGNLKKIRKDTLKLSQFLRKPVWDATIY</sequence>
<protein>
    <submittedName>
        <fullName evidence="2">Uncharacterized protein</fullName>
    </submittedName>
</protein>
<name>A0A3B1D8M2_9ZZZZ</name>
<keyword evidence="1" id="KW-0812">Transmembrane</keyword>
<reference evidence="2" key="1">
    <citation type="submission" date="2018-06" db="EMBL/GenBank/DDBJ databases">
        <authorList>
            <person name="Zhirakovskaya E."/>
        </authorList>
    </citation>
    <scope>NUCLEOTIDE SEQUENCE</scope>
</reference>